<comment type="caution">
    <text evidence="1">The sequence shown here is derived from an EMBL/GenBank/DDBJ whole genome shotgun (WGS) entry which is preliminary data.</text>
</comment>
<dbReference type="AlphaFoldDB" id="A0A8X6G4R4"/>
<sequence length="101" mass="11676">MAECSASLSEEEFSYFCLVCSSKYKERGIKFIRVYYQGSCFTWGTFFNGFKAPKIHSTDMPSHRVEEVFSENEFSYFCFECGNKTQEIEKDFIYVGAVGPC</sequence>
<protein>
    <submittedName>
        <fullName evidence="1">Uncharacterized protein</fullName>
    </submittedName>
</protein>
<proteinExistence type="predicted"/>
<name>A0A8X6G4R4_TRICU</name>
<organism evidence="1 2">
    <name type="scientific">Trichonephila clavata</name>
    <name type="common">Joro spider</name>
    <name type="synonym">Nephila clavata</name>
    <dbReference type="NCBI Taxonomy" id="2740835"/>
    <lineage>
        <taxon>Eukaryota</taxon>
        <taxon>Metazoa</taxon>
        <taxon>Ecdysozoa</taxon>
        <taxon>Arthropoda</taxon>
        <taxon>Chelicerata</taxon>
        <taxon>Arachnida</taxon>
        <taxon>Araneae</taxon>
        <taxon>Araneomorphae</taxon>
        <taxon>Entelegynae</taxon>
        <taxon>Araneoidea</taxon>
        <taxon>Nephilidae</taxon>
        <taxon>Trichonephila</taxon>
    </lineage>
</organism>
<evidence type="ECO:0000313" key="2">
    <source>
        <dbReference type="Proteomes" id="UP000887116"/>
    </source>
</evidence>
<reference evidence="1" key="1">
    <citation type="submission" date="2020-07" db="EMBL/GenBank/DDBJ databases">
        <title>Multicomponent nature underlies the extraordinary mechanical properties of spider dragline silk.</title>
        <authorList>
            <person name="Kono N."/>
            <person name="Nakamura H."/>
            <person name="Mori M."/>
            <person name="Yoshida Y."/>
            <person name="Ohtoshi R."/>
            <person name="Malay A.D."/>
            <person name="Moran D.A.P."/>
            <person name="Tomita M."/>
            <person name="Numata K."/>
            <person name="Arakawa K."/>
        </authorList>
    </citation>
    <scope>NUCLEOTIDE SEQUENCE</scope>
</reference>
<dbReference type="EMBL" id="BMAO01014617">
    <property type="protein sequence ID" value="GFQ96071.1"/>
    <property type="molecule type" value="Genomic_DNA"/>
</dbReference>
<accession>A0A8X6G4R4</accession>
<keyword evidence="2" id="KW-1185">Reference proteome</keyword>
<evidence type="ECO:0000313" key="1">
    <source>
        <dbReference type="EMBL" id="GFQ96071.1"/>
    </source>
</evidence>
<gene>
    <name evidence="1" type="ORF">TNCT_579721</name>
</gene>
<dbReference type="Proteomes" id="UP000887116">
    <property type="component" value="Unassembled WGS sequence"/>
</dbReference>